<dbReference type="AlphaFoldDB" id="A0A1W2M226"/>
<sequence length="151" mass="16036">MGLLPDSARRHRGRQPRISGGYPHPLEIRLTEADRERLVVAAARAELADGAYASQLVHRGLAADAGTIPADWRDVLAEQLHHRATVAGLRGDVAAVGRLLNQVARAVNSGGHPPSADVLARLGERVEAVLAAAEEGLAELDTLTAKARDRL</sequence>
<proteinExistence type="predicted"/>
<evidence type="ECO:0000256" key="1">
    <source>
        <dbReference type="SAM" id="MobiDB-lite"/>
    </source>
</evidence>
<dbReference type="EMBL" id="LQMT02000006">
    <property type="protein sequence ID" value="ONF73943.1"/>
    <property type="molecule type" value="Genomic_DNA"/>
</dbReference>
<dbReference type="Proteomes" id="UP000076660">
    <property type="component" value="Unassembled WGS sequence"/>
</dbReference>
<accession>A0A1W2M226</accession>
<reference evidence="2 3" key="1">
    <citation type="submission" date="2016-12" db="EMBL/GenBank/DDBJ databases">
        <title>Amycolatopsis keratiniphila subsp. keratiniphila genome sequencing and assembly.</title>
        <authorList>
            <person name="Mayilraj S."/>
            <person name="Kaur N."/>
        </authorList>
    </citation>
    <scope>NUCLEOTIDE SEQUENCE [LARGE SCALE GENOMIC DNA]</scope>
    <source>
        <strain evidence="2 3">DSM 44409</strain>
    </source>
</reference>
<name>A0A1W2M226_9PSEU</name>
<evidence type="ECO:0000313" key="3">
    <source>
        <dbReference type="Proteomes" id="UP000076660"/>
    </source>
</evidence>
<protein>
    <recommendedName>
        <fullName evidence="4">Bacterial mobilisation domain-containing protein</fullName>
    </recommendedName>
</protein>
<evidence type="ECO:0000313" key="2">
    <source>
        <dbReference type="EMBL" id="ONF73943.1"/>
    </source>
</evidence>
<gene>
    <name evidence="2" type="ORF">AVR91_0204230</name>
</gene>
<organism evidence="2 3">
    <name type="scientific">Amycolatopsis keratiniphila subsp. keratiniphila</name>
    <dbReference type="NCBI Taxonomy" id="227715"/>
    <lineage>
        <taxon>Bacteria</taxon>
        <taxon>Bacillati</taxon>
        <taxon>Actinomycetota</taxon>
        <taxon>Actinomycetes</taxon>
        <taxon>Pseudonocardiales</taxon>
        <taxon>Pseudonocardiaceae</taxon>
        <taxon>Amycolatopsis</taxon>
        <taxon>Amycolatopsis japonica group</taxon>
    </lineage>
</organism>
<evidence type="ECO:0008006" key="4">
    <source>
        <dbReference type="Google" id="ProtNLM"/>
    </source>
</evidence>
<comment type="caution">
    <text evidence="2">The sequence shown here is derived from an EMBL/GenBank/DDBJ whole genome shotgun (WGS) entry which is preliminary data.</text>
</comment>
<feature type="region of interest" description="Disordered" evidence="1">
    <location>
        <begin position="1"/>
        <end position="23"/>
    </location>
</feature>